<evidence type="ECO:0000313" key="2">
    <source>
        <dbReference type="Proteomes" id="UP000606044"/>
    </source>
</evidence>
<protein>
    <submittedName>
        <fullName evidence="1">Uncharacterized protein</fullName>
    </submittedName>
</protein>
<organism evidence="1 2">
    <name type="scientific">Azorhizobium oxalatiphilum</name>
    <dbReference type="NCBI Taxonomy" id="980631"/>
    <lineage>
        <taxon>Bacteria</taxon>
        <taxon>Pseudomonadati</taxon>
        <taxon>Pseudomonadota</taxon>
        <taxon>Alphaproteobacteria</taxon>
        <taxon>Hyphomicrobiales</taxon>
        <taxon>Xanthobacteraceae</taxon>
        <taxon>Azorhizobium</taxon>
    </lineage>
</organism>
<dbReference type="Proteomes" id="UP000606044">
    <property type="component" value="Unassembled WGS sequence"/>
</dbReference>
<reference evidence="1" key="2">
    <citation type="submission" date="2020-09" db="EMBL/GenBank/DDBJ databases">
        <authorList>
            <person name="Sun Q."/>
            <person name="Sedlacek I."/>
        </authorList>
    </citation>
    <scope>NUCLEOTIDE SEQUENCE</scope>
    <source>
        <strain evidence="1">CCM 7897</strain>
    </source>
</reference>
<evidence type="ECO:0000313" key="1">
    <source>
        <dbReference type="EMBL" id="GGF56398.1"/>
    </source>
</evidence>
<comment type="caution">
    <text evidence="1">The sequence shown here is derived from an EMBL/GenBank/DDBJ whole genome shotgun (WGS) entry which is preliminary data.</text>
</comment>
<dbReference type="EMBL" id="BMCT01000001">
    <property type="protein sequence ID" value="GGF56398.1"/>
    <property type="molecule type" value="Genomic_DNA"/>
</dbReference>
<name>A0A917BRM7_9HYPH</name>
<sequence>MADLPILRHYRALVAGGGYIGGADLRAIHAFGERAAMSAQAATINFNSVDSAVEFKEAMLPGWFWRCGHGSAEPGWAHLNRVHPDHCDRIDEASGKAPTPAQALVVAVLNALIAIEESKHG</sequence>
<reference evidence="1" key="1">
    <citation type="journal article" date="2014" name="Int. J. Syst. Evol. Microbiol.">
        <title>Complete genome sequence of Corynebacterium casei LMG S-19264T (=DSM 44701T), isolated from a smear-ripened cheese.</title>
        <authorList>
            <consortium name="US DOE Joint Genome Institute (JGI-PGF)"/>
            <person name="Walter F."/>
            <person name="Albersmeier A."/>
            <person name="Kalinowski J."/>
            <person name="Ruckert C."/>
        </authorList>
    </citation>
    <scope>NUCLEOTIDE SEQUENCE</scope>
    <source>
        <strain evidence="1">CCM 7897</strain>
    </source>
</reference>
<dbReference type="RefSeq" id="WP_188576788.1">
    <property type="nucleotide sequence ID" value="NZ_BMCT01000001.1"/>
</dbReference>
<dbReference type="AlphaFoldDB" id="A0A917BRM7"/>
<keyword evidence="2" id="KW-1185">Reference proteome</keyword>
<gene>
    <name evidence="1" type="ORF">GCM10007301_15050</name>
</gene>
<accession>A0A917BRM7</accession>
<proteinExistence type="predicted"/>